<dbReference type="AlphaFoldDB" id="B4N9S8"/>
<dbReference type="KEGG" id="dwi:6646934"/>
<name>B4N9S8_DROWI</name>
<dbReference type="eggNOG" id="ENOG502RZTG">
    <property type="taxonomic scope" value="Eukaryota"/>
</dbReference>
<feature type="region of interest" description="Disordered" evidence="1">
    <location>
        <begin position="406"/>
        <end position="450"/>
    </location>
</feature>
<dbReference type="GO" id="GO:0045211">
    <property type="term" value="C:postsynaptic membrane"/>
    <property type="evidence" value="ECO:0007669"/>
    <property type="project" value="EnsemblMetazoa"/>
</dbReference>
<dbReference type="STRING" id="7260.B4N9S8"/>
<organism evidence="2 3">
    <name type="scientific">Drosophila willistoni</name>
    <name type="common">Fruit fly</name>
    <dbReference type="NCBI Taxonomy" id="7260"/>
    <lineage>
        <taxon>Eukaryota</taxon>
        <taxon>Metazoa</taxon>
        <taxon>Ecdysozoa</taxon>
        <taxon>Arthropoda</taxon>
        <taxon>Hexapoda</taxon>
        <taxon>Insecta</taxon>
        <taxon>Pterygota</taxon>
        <taxon>Neoptera</taxon>
        <taxon>Endopterygota</taxon>
        <taxon>Diptera</taxon>
        <taxon>Brachycera</taxon>
        <taxon>Muscomorpha</taxon>
        <taxon>Ephydroidea</taxon>
        <taxon>Drosophilidae</taxon>
        <taxon>Drosophila</taxon>
        <taxon>Sophophora</taxon>
    </lineage>
</organism>
<dbReference type="FunCoup" id="B4N9S8">
    <property type="interactions" value="139"/>
</dbReference>
<dbReference type="GO" id="GO:0004895">
    <property type="term" value="F:cell adhesion receptor activity"/>
    <property type="evidence" value="ECO:0007669"/>
    <property type="project" value="EnsemblMetazoa"/>
</dbReference>
<feature type="region of interest" description="Disordered" evidence="1">
    <location>
        <begin position="25"/>
        <end position="49"/>
    </location>
</feature>
<proteinExistence type="predicted"/>
<reference evidence="2 3" key="1">
    <citation type="journal article" date="2007" name="Nature">
        <title>Evolution of genes and genomes on the Drosophila phylogeny.</title>
        <authorList>
            <consortium name="Drosophila 12 Genomes Consortium"/>
            <person name="Clark A.G."/>
            <person name="Eisen M.B."/>
            <person name="Smith D.R."/>
            <person name="Bergman C.M."/>
            <person name="Oliver B."/>
            <person name="Markow T.A."/>
            <person name="Kaufman T.C."/>
            <person name="Kellis M."/>
            <person name="Gelbart W."/>
            <person name="Iyer V.N."/>
            <person name="Pollard D.A."/>
            <person name="Sackton T.B."/>
            <person name="Larracuente A.M."/>
            <person name="Singh N.D."/>
            <person name="Abad J.P."/>
            <person name="Abt D.N."/>
            <person name="Adryan B."/>
            <person name="Aguade M."/>
            <person name="Akashi H."/>
            <person name="Anderson W.W."/>
            <person name="Aquadro C.F."/>
            <person name="Ardell D.H."/>
            <person name="Arguello R."/>
            <person name="Artieri C.G."/>
            <person name="Barbash D.A."/>
            <person name="Barker D."/>
            <person name="Barsanti P."/>
            <person name="Batterham P."/>
            <person name="Batzoglou S."/>
            <person name="Begun D."/>
            <person name="Bhutkar A."/>
            <person name="Blanco E."/>
            <person name="Bosak S.A."/>
            <person name="Bradley R.K."/>
            <person name="Brand A.D."/>
            <person name="Brent M.R."/>
            <person name="Brooks A.N."/>
            <person name="Brown R.H."/>
            <person name="Butlin R.K."/>
            <person name="Caggese C."/>
            <person name="Calvi B.R."/>
            <person name="Bernardo de Carvalho A."/>
            <person name="Caspi A."/>
            <person name="Castrezana S."/>
            <person name="Celniker S.E."/>
            <person name="Chang J.L."/>
            <person name="Chapple C."/>
            <person name="Chatterji S."/>
            <person name="Chinwalla A."/>
            <person name="Civetta A."/>
            <person name="Clifton S.W."/>
            <person name="Comeron J.M."/>
            <person name="Costello J.C."/>
            <person name="Coyne J.A."/>
            <person name="Daub J."/>
            <person name="David R.G."/>
            <person name="Delcher A.L."/>
            <person name="Delehaunty K."/>
            <person name="Do C.B."/>
            <person name="Ebling H."/>
            <person name="Edwards K."/>
            <person name="Eickbush T."/>
            <person name="Evans J.D."/>
            <person name="Filipski A."/>
            <person name="Findeiss S."/>
            <person name="Freyhult E."/>
            <person name="Fulton L."/>
            <person name="Fulton R."/>
            <person name="Garcia A.C."/>
            <person name="Gardiner A."/>
            <person name="Garfield D.A."/>
            <person name="Garvin B.E."/>
            <person name="Gibson G."/>
            <person name="Gilbert D."/>
            <person name="Gnerre S."/>
            <person name="Godfrey J."/>
            <person name="Good R."/>
            <person name="Gotea V."/>
            <person name="Gravely B."/>
            <person name="Greenberg A.J."/>
            <person name="Griffiths-Jones S."/>
            <person name="Gross S."/>
            <person name="Guigo R."/>
            <person name="Gustafson E.A."/>
            <person name="Haerty W."/>
            <person name="Hahn M.W."/>
            <person name="Halligan D.L."/>
            <person name="Halpern A.L."/>
            <person name="Halter G.M."/>
            <person name="Han M.V."/>
            <person name="Heger A."/>
            <person name="Hillier L."/>
            <person name="Hinrichs A.S."/>
            <person name="Holmes I."/>
            <person name="Hoskins R.A."/>
            <person name="Hubisz M.J."/>
            <person name="Hultmark D."/>
            <person name="Huntley M.A."/>
            <person name="Jaffe D.B."/>
            <person name="Jagadeeshan S."/>
            <person name="Jeck W.R."/>
            <person name="Johnson J."/>
            <person name="Jones C.D."/>
            <person name="Jordan W.C."/>
            <person name="Karpen G.H."/>
            <person name="Kataoka E."/>
            <person name="Keightley P.D."/>
            <person name="Kheradpour P."/>
            <person name="Kirkness E.F."/>
            <person name="Koerich L.B."/>
            <person name="Kristiansen K."/>
            <person name="Kudrna D."/>
            <person name="Kulathinal R.J."/>
            <person name="Kumar S."/>
            <person name="Kwok R."/>
            <person name="Lander E."/>
            <person name="Langley C.H."/>
            <person name="Lapoint R."/>
            <person name="Lazzaro B.P."/>
            <person name="Lee S.J."/>
            <person name="Levesque L."/>
            <person name="Li R."/>
            <person name="Lin C.F."/>
            <person name="Lin M.F."/>
            <person name="Lindblad-Toh K."/>
            <person name="Llopart A."/>
            <person name="Long M."/>
            <person name="Low L."/>
            <person name="Lozovsky E."/>
            <person name="Lu J."/>
            <person name="Luo M."/>
            <person name="Machado C.A."/>
            <person name="Makalowski W."/>
            <person name="Marzo M."/>
            <person name="Matsuda M."/>
            <person name="Matzkin L."/>
            <person name="McAllister B."/>
            <person name="McBride C.S."/>
            <person name="McKernan B."/>
            <person name="McKernan K."/>
            <person name="Mendez-Lago M."/>
            <person name="Minx P."/>
            <person name="Mollenhauer M.U."/>
            <person name="Montooth K."/>
            <person name="Mount S.M."/>
            <person name="Mu X."/>
            <person name="Myers E."/>
            <person name="Negre B."/>
            <person name="Newfeld S."/>
            <person name="Nielsen R."/>
            <person name="Noor M.A."/>
            <person name="O'Grady P."/>
            <person name="Pachter L."/>
            <person name="Papaceit M."/>
            <person name="Parisi M.J."/>
            <person name="Parisi M."/>
            <person name="Parts L."/>
            <person name="Pedersen J.S."/>
            <person name="Pesole G."/>
            <person name="Phillippy A.M."/>
            <person name="Ponting C.P."/>
            <person name="Pop M."/>
            <person name="Porcelli D."/>
            <person name="Powell J.R."/>
            <person name="Prohaska S."/>
            <person name="Pruitt K."/>
            <person name="Puig M."/>
            <person name="Quesneville H."/>
            <person name="Ram K.R."/>
            <person name="Rand D."/>
            <person name="Rasmussen M.D."/>
            <person name="Reed L.K."/>
            <person name="Reenan R."/>
            <person name="Reily A."/>
            <person name="Remington K.A."/>
            <person name="Rieger T.T."/>
            <person name="Ritchie M.G."/>
            <person name="Robin C."/>
            <person name="Rogers Y.H."/>
            <person name="Rohde C."/>
            <person name="Rozas J."/>
            <person name="Rubenfield M.J."/>
            <person name="Ruiz A."/>
            <person name="Russo S."/>
            <person name="Salzberg S.L."/>
            <person name="Sanchez-Gracia A."/>
            <person name="Saranga D.J."/>
            <person name="Sato H."/>
            <person name="Schaeffer S.W."/>
            <person name="Schatz M.C."/>
            <person name="Schlenke T."/>
            <person name="Schwartz R."/>
            <person name="Segarra C."/>
            <person name="Singh R.S."/>
            <person name="Sirot L."/>
            <person name="Sirota M."/>
            <person name="Sisneros N.B."/>
            <person name="Smith C.D."/>
            <person name="Smith T.F."/>
            <person name="Spieth J."/>
            <person name="Stage D.E."/>
            <person name="Stark A."/>
            <person name="Stephan W."/>
            <person name="Strausberg R.L."/>
            <person name="Strempel S."/>
            <person name="Sturgill D."/>
            <person name="Sutton G."/>
            <person name="Sutton G.G."/>
            <person name="Tao W."/>
            <person name="Teichmann S."/>
            <person name="Tobari Y.N."/>
            <person name="Tomimura Y."/>
            <person name="Tsolas J.M."/>
            <person name="Valente V.L."/>
            <person name="Venter E."/>
            <person name="Venter J.C."/>
            <person name="Vicario S."/>
            <person name="Vieira F.G."/>
            <person name="Vilella A.J."/>
            <person name="Villasante A."/>
            <person name="Walenz B."/>
            <person name="Wang J."/>
            <person name="Wasserman M."/>
            <person name="Watts T."/>
            <person name="Wilson D."/>
            <person name="Wilson R.K."/>
            <person name="Wing R.A."/>
            <person name="Wolfner M.F."/>
            <person name="Wong A."/>
            <person name="Wong G.K."/>
            <person name="Wu C.I."/>
            <person name="Wu G."/>
            <person name="Yamamoto D."/>
            <person name="Yang H.P."/>
            <person name="Yang S.P."/>
            <person name="Yorke J.A."/>
            <person name="Yoshida K."/>
            <person name="Zdobnov E."/>
            <person name="Zhang P."/>
            <person name="Zhang Y."/>
            <person name="Zimin A.V."/>
            <person name="Baldwin J."/>
            <person name="Abdouelleil A."/>
            <person name="Abdulkadir J."/>
            <person name="Abebe A."/>
            <person name="Abera B."/>
            <person name="Abreu J."/>
            <person name="Acer S.C."/>
            <person name="Aftuck L."/>
            <person name="Alexander A."/>
            <person name="An P."/>
            <person name="Anderson E."/>
            <person name="Anderson S."/>
            <person name="Arachi H."/>
            <person name="Azer M."/>
            <person name="Bachantsang P."/>
            <person name="Barry A."/>
            <person name="Bayul T."/>
            <person name="Berlin A."/>
            <person name="Bessette D."/>
            <person name="Bloom T."/>
            <person name="Blye J."/>
            <person name="Boguslavskiy L."/>
            <person name="Bonnet C."/>
            <person name="Boukhgalter B."/>
            <person name="Bourzgui I."/>
            <person name="Brown A."/>
            <person name="Cahill P."/>
            <person name="Channer S."/>
            <person name="Cheshatsang Y."/>
            <person name="Chuda L."/>
            <person name="Citroen M."/>
            <person name="Collymore A."/>
            <person name="Cooke P."/>
            <person name="Costello M."/>
            <person name="D'Aco K."/>
            <person name="Daza R."/>
            <person name="De Haan G."/>
            <person name="DeGray S."/>
            <person name="DeMaso C."/>
            <person name="Dhargay N."/>
            <person name="Dooley K."/>
            <person name="Dooley E."/>
            <person name="Doricent M."/>
            <person name="Dorje P."/>
            <person name="Dorjee K."/>
            <person name="Dupes A."/>
            <person name="Elong R."/>
            <person name="Falk J."/>
            <person name="Farina A."/>
            <person name="Faro S."/>
            <person name="Ferguson D."/>
            <person name="Fisher S."/>
            <person name="Foley C.D."/>
            <person name="Franke A."/>
            <person name="Friedrich D."/>
            <person name="Gadbois L."/>
            <person name="Gearin G."/>
            <person name="Gearin C.R."/>
            <person name="Giannoukos G."/>
            <person name="Goode T."/>
            <person name="Graham J."/>
            <person name="Grandbois E."/>
            <person name="Grewal S."/>
            <person name="Gyaltsen K."/>
            <person name="Hafez N."/>
            <person name="Hagos B."/>
            <person name="Hall J."/>
            <person name="Henson C."/>
            <person name="Hollinger A."/>
            <person name="Honan T."/>
            <person name="Huard M.D."/>
            <person name="Hughes L."/>
            <person name="Hurhula B."/>
            <person name="Husby M.E."/>
            <person name="Kamat A."/>
            <person name="Kanga B."/>
            <person name="Kashin S."/>
            <person name="Khazanovich D."/>
            <person name="Kisner P."/>
            <person name="Lance K."/>
            <person name="Lara M."/>
            <person name="Lee W."/>
            <person name="Lennon N."/>
            <person name="Letendre F."/>
            <person name="LeVine R."/>
            <person name="Lipovsky A."/>
            <person name="Liu X."/>
            <person name="Liu J."/>
            <person name="Liu S."/>
            <person name="Lokyitsang T."/>
            <person name="Lokyitsang Y."/>
            <person name="Lubonja R."/>
            <person name="Lui A."/>
            <person name="MacDonald P."/>
            <person name="Magnisalis V."/>
            <person name="Maru K."/>
            <person name="Matthews C."/>
            <person name="McCusker W."/>
            <person name="McDonough S."/>
            <person name="Mehta T."/>
            <person name="Meldrim J."/>
            <person name="Meneus L."/>
            <person name="Mihai O."/>
            <person name="Mihalev A."/>
            <person name="Mihova T."/>
            <person name="Mittelman R."/>
            <person name="Mlenga V."/>
            <person name="Montmayeur A."/>
            <person name="Mulrain L."/>
            <person name="Navidi A."/>
            <person name="Naylor J."/>
            <person name="Negash T."/>
            <person name="Nguyen T."/>
            <person name="Nguyen N."/>
            <person name="Nicol R."/>
            <person name="Norbu C."/>
            <person name="Norbu N."/>
            <person name="Novod N."/>
            <person name="O'Neill B."/>
            <person name="Osman S."/>
            <person name="Markiewicz E."/>
            <person name="Oyono O.L."/>
            <person name="Patti C."/>
            <person name="Phunkhang P."/>
            <person name="Pierre F."/>
            <person name="Priest M."/>
            <person name="Raghuraman S."/>
            <person name="Rege F."/>
            <person name="Reyes R."/>
            <person name="Rise C."/>
            <person name="Rogov P."/>
            <person name="Ross K."/>
            <person name="Ryan E."/>
            <person name="Settipalli S."/>
            <person name="Shea T."/>
            <person name="Sherpa N."/>
            <person name="Shi L."/>
            <person name="Shih D."/>
            <person name="Sparrow T."/>
            <person name="Spaulding J."/>
            <person name="Stalker J."/>
            <person name="Stange-Thomann N."/>
            <person name="Stavropoulos S."/>
            <person name="Stone C."/>
            <person name="Strader C."/>
            <person name="Tesfaye S."/>
            <person name="Thomson T."/>
            <person name="Thoulutsang Y."/>
            <person name="Thoulutsang D."/>
            <person name="Topham K."/>
            <person name="Topping I."/>
            <person name="Tsamla T."/>
            <person name="Vassiliev H."/>
            <person name="Vo A."/>
            <person name="Wangchuk T."/>
            <person name="Wangdi T."/>
            <person name="Weiand M."/>
            <person name="Wilkinson J."/>
            <person name="Wilson A."/>
            <person name="Yadav S."/>
            <person name="Young G."/>
            <person name="Yu Q."/>
            <person name="Zembek L."/>
            <person name="Zhong D."/>
            <person name="Zimmer A."/>
            <person name="Zwirko Z."/>
            <person name="Jaffe D.B."/>
            <person name="Alvarez P."/>
            <person name="Brockman W."/>
            <person name="Butler J."/>
            <person name="Chin C."/>
            <person name="Gnerre S."/>
            <person name="Grabherr M."/>
            <person name="Kleber M."/>
            <person name="Mauceli E."/>
            <person name="MacCallum I."/>
        </authorList>
    </citation>
    <scope>NUCLEOTIDE SEQUENCE [LARGE SCALE GENOMIC DNA]</scope>
    <source>
        <strain evidence="3">Tucson 14030-0811.24</strain>
    </source>
</reference>
<dbReference type="InParanoid" id="B4N9S8"/>
<sequence>MLLALPPHKDLSADLSEIHNTRHNTMDTQHQRRQQQQKQHKDLPPQNRSIRDTEWTIQGKCCLILLLISMLGLELVECALRNVNLIIEPPAVRRGQHVVLRCMYDLDGAPLYSAKFYRGQLEFYRYTPGEFPNTKVFPFPGIHVDVTSSNATQVLIRNVGFGLSGNFSCEVTADAPLFSTATAVGIMQVVELPDKRPQLSTEHTRYEPGDVLRANCSTPPSRPKVELTLTINNMVLTNVEVQYIRTIDNLIASRISVKLQLQGVHFSSVNPAIYNNEGYGENSVYGHGGPVYAPNTGSLLLRCTAQIGDLYQEYKEIELGTPQKDPIPARVTLSSDSSLKNFFSSYFSTSSAASRPGVHSAPVIMAAALALLILSHMDMSRGMGMDMGLGQELIVIGLASVFADNREPTATPSSSSSSPSPSSSRATELAAATRDVATKHSNQRRYLSGCSASKAPMQPLAWPVHTEVA</sequence>
<evidence type="ECO:0008006" key="4">
    <source>
        <dbReference type="Google" id="ProtNLM"/>
    </source>
</evidence>
<dbReference type="GO" id="GO:0007416">
    <property type="term" value="P:synapse assembly"/>
    <property type="evidence" value="ECO:0007669"/>
    <property type="project" value="EnsemblMetazoa"/>
</dbReference>
<evidence type="ECO:0000313" key="2">
    <source>
        <dbReference type="EMBL" id="EDW80643.2"/>
    </source>
</evidence>
<evidence type="ECO:0000256" key="1">
    <source>
        <dbReference type="SAM" id="MobiDB-lite"/>
    </source>
</evidence>
<evidence type="ECO:0000313" key="3">
    <source>
        <dbReference type="Proteomes" id="UP000007798"/>
    </source>
</evidence>
<dbReference type="PANTHER" id="PTHR21261:SF6">
    <property type="entry name" value="BEATEN PATH IIA-RELATED"/>
    <property type="match status" value="1"/>
</dbReference>
<dbReference type="FunFam" id="2.60.40.10:FF:000437">
    <property type="entry name" value="Beat-IIIc, isoform A"/>
    <property type="match status" value="1"/>
</dbReference>
<dbReference type="PANTHER" id="PTHR21261">
    <property type="entry name" value="BEAT PROTEIN"/>
    <property type="match status" value="1"/>
</dbReference>
<dbReference type="OrthoDB" id="196393at2759"/>
<gene>
    <name evidence="2" type="primary">Dwil\GK11457</name>
    <name evidence="2" type="ORF">Dwil_GK11457</name>
</gene>
<dbReference type="HOGENOM" id="CLU_046048_5_0_1"/>
<feature type="compositionally biased region" description="Low complexity" evidence="1">
    <location>
        <begin position="412"/>
        <end position="424"/>
    </location>
</feature>
<dbReference type="Proteomes" id="UP000007798">
    <property type="component" value="Unassembled WGS sequence"/>
</dbReference>
<dbReference type="EMBL" id="CH964232">
    <property type="protein sequence ID" value="EDW80643.2"/>
    <property type="molecule type" value="Genomic_DNA"/>
</dbReference>
<feature type="compositionally biased region" description="Basic and acidic residues" evidence="1">
    <location>
        <begin position="39"/>
        <end position="49"/>
    </location>
</feature>
<accession>B4N9S8</accession>
<protein>
    <recommendedName>
        <fullName evidence="4">Ig-like domain-containing protein</fullName>
    </recommendedName>
</protein>
<keyword evidence="3" id="KW-1185">Reference proteome</keyword>